<evidence type="ECO:0000256" key="1">
    <source>
        <dbReference type="SAM" id="Phobius"/>
    </source>
</evidence>
<reference evidence="2 3" key="1">
    <citation type="journal article" date="2015" name="Nature">
        <title>rRNA introns, odd ribosomes, and small enigmatic genomes across a large radiation of phyla.</title>
        <authorList>
            <person name="Brown C.T."/>
            <person name="Hug L.A."/>
            <person name="Thomas B.C."/>
            <person name="Sharon I."/>
            <person name="Castelle C.J."/>
            <person name="Singh A."/>
            <person name="Wilkins M.J."/>
            <person name="Williams K.H."/>
            <person name="Banfield J.F."/>
        </authorList>
    </citation>
    <scope>NUCLEOTIDE SEQUENCE [LARGE SCALE GENOMIC DNA]</scope>
</reference>
<proteinExistence type="predicted"/>
<gene>
    <name evidence="2" type="ORF">US99_C0001G0001</name>
</gene>
<name>A0A0G0NPZ4_9BACT</name>
<comment type="caution">
    <text evidence="2">The sequence shown here is derived from an EMBL/GenBank/DDBJ whole genome shotgun (WGS) entry which is preliminary data.</text>
</comment>
<protein>
    <submittedName>
        <fullName evidence="2">Uncharacterized protein</fullName>
    </submittedName>
</protein>
<dbReference type="Proteomes" id="UP000034324">
    <property type="component" value="Unassembled WGS sequence"/>
</dbReference>
<organism evidence="2 3">
    <name type="scientific">Candidatus Daviesbacteria bacterium GW2011_GWF2_38_6</name>
    <dbReference type="NCBI Taxonomy" id="1618432"/>
    <lineage>
        <taxon>Bacteria</taxon>
        <taxon>Candidatus Daviesiibacteriota</taxon>
    </lineage>
</organism>
<dbReference type="AlphaFoldDB" id="A0A0G0NPZ4"/>
<accession>A0A0G0NPZ4</accession>
<keyword evidence="1" id="KW-0812">Transmembrane</keyword>
<keyword evidence="1" id="KW-0472">Membrane</keyword>
<evidence type="ECO:0000313" key="2">
    <source>
        <dbReference type="EMBL" id="KKQ79146.1"/>
    </source>
</evidence>
<sequence length="666" mass="75807">GKNNLFRNSLIIFVCLLILIFSWPMILGKVIGRLDKPVFVEVPISYQEADSWLLEQKKIGILDGKILHLPLTQEESIQYNWKFGYSGLEPSDTFFTAYPSISRGFNIKRIDDALSGLGSSFYSDYTDSTRILGNLQDFSVRFIVLHKDVDWTGGNLPNPQDLEKLLDRLEFLEKNQQFGDLIVYQVRDQYFKKAVTIEHDISLIYPGEEKLSIWPSLIKNPGTKLITPEIKEFTFNGSQTFIFPKSFFIYGAASDSASPVERLKNLKPLFIQTGMIQSLALADKVLALSKALNSNIDDYGKILKQVFPKAVEINKFQINGEESLLSAIFRTHIQTLQNLQQNTMELEKYLVESNLKPKYFDRDTDIRQVFKFDVPINGSFELMMLDSYPVPFLKFYINDKQELLNGKVLENTLSFGTLDLQKGDLEISYPVMLSENLASPAAVLNNDIEIPVNEISGSAVYRFSGNVRIDQGLGFYVLFYENQNPEPSARESLQSNPLAGWQKFQINFQTKSTTKKAKIVISPAGSKLTVSDIKIQKVLNNQIFLRSDKKGQTLLQDEAESVEFIKKSAIEYEGKIKLANPGFLFFKETFHPGWKLSLISAGETTFPKQHFLSNLYGNAWYIDKAGEYEFKIEFDPQKYFNIGIILTVLGGLFILAVAMNKRKKQI</sequence>
<dbReference type="EMBL" id="LBVC01000001">
    <property type="protein sequence ID" value="KKQ79146.1"/>
    <property type="molecule type" value="Genomic_DNA"/>
</dbReference>
<keyword evidence="1" id="KW-1133">Transmembrane helix</keyword>
<evidence type="ECO:0000313" key="3">
    <source>
        <dbReference type="Proteomes" id="UP000034324"/>
    </source>
</evidence>
<feature type="transmembrane region" description="Helical" evidence="1">
    <location>
        <begin position="639"/>
        <end position="659"/>
    </location>
</feature>
<feature type="non-terminal residue" evidence="2">
    <location>
        <position position="1"/>
    </location>
</feature>